<sequence length="215" mass="24127">MASLSEEIGARVTKKVHSRADDPPDEGGGDAPMEYVAFSIVSFIGMVMNTTHGDNQKNNFWVEEDIKLQECDVKKEIINGISSIEFSNRVVSLIEKSMARTIVFKLFGRKIGYVLWNKRIVKKNNDGGKVNVNQGKSLNGWRFNVIGNLREEGGENEVNILKYLRGGIMGNINSWLTNDLVESIVPEKKRLKEKIKGVSGKVFNGVYSKQTKDKM</sequence>
<evidence type="ECO:0000256" key="1">
    <source>
        <dbReference type="SAM" id="MobiDB-lite"/>
    </source>
</evidence>
<dbReference type="OrthoDB" id="1000832at2759"/>
<comment type="caution">
    <text evidence="2">The sequence shown here is derived from an EMBL/GenBank/DDBJ whole genome shotgun (WGS) entry which is preliminary data.</text>
</comment>
<accession>A0A7J9MUD1</accession>
<reference evidence="2 3" key="1">
    <citation type="journal article" date="2019" name="Genome Biol. Evol.">
        <title>Insights into the evolution of the New World diploid cottons (Gossypium, subgenus Houzingenia) based on genome sequencing.</title>
        <authorList>
            <person name="Grover C.E."/>
            <person name="Arick M.A. 2nd"/>
            <person name="Thrash A."/>
            <person name="Conover J.L."/>
            <person name="Sanders W.S."/>
            <person name="Peterson D.G."/>
            <person name="Frelichowski J.E."/>
            <person name="Scheffler J.A."/>
            <person name="Scheffler B.E."/>
            <person name="Wendel J.F."/>
        </authorList>
    </citation>
    <scope>NUCLEOTIDE SEQUENCE [LARGE SCALE GENOMIC DNA]</scope>
    <source>
        <strain evidence="2">1</strain>
        <tissue evidence="2">Leaf</tissue>
    </source>
</reference>
<name>A0A7J9MUD1_GOSSC</name>
<dbReference type="AlphaFoldDB" id="A0A7J9MUD1"/>
<evidence type="ECO:0000313" key="3">
    <source>
        <dbReference type="Proteomes" id="UP000593576"/>
    </source>
</evidence>
<organism evidence="2 3">
    <name type="scientific">Gossypium schwendimanii</name>
    <name type="common">Cotton</name>
    <dbReference type="NCBI Taxonomy" id="34291"/>
    <lineage>
        <taxon>Eukaryota</taxon>
        <taxon>Viridiplantae</taxon>
        <taxon>Streptophyta</taxon>
        <taxon>Embryophyta</taxon>
        <taxon>Tracheophyta</taxon>
        <taxon>Spermatophyta</taxon>
        <taxon>Magnoliopsida</taxon>
        <taxon>eudicotyledons</taxon>
        <taxon>Gunneridae</taxon>
        <taxon>Pentapetalae</taxon>
        <taxon>rosids</taxon>
        <taxon>malvids</taxon>
        <taxon>Malvales</taxon>
        <taxon>Malvaceae</taxon>
        <taxon>Malvoideae</taxon>
        <taxon>Gossypium</taxon>
    </lineage>
</organism>
<feature type="region of interest" description="Disordered" evidence="1">
    <location>
        <begin position="1"/>
        <end position="31"/>
    </location>
</feature>
<keyword evidence="3" id="KW-1185">Reference proteome</keyword>
<dbReference type="EMBL" id="JABFAF010000013">
    <property type="protein sequence ID" value="MBA0874487.1"/>
    <property type="molecule type" value="Genomic_DNA"/>
</dbReference>
<evidence type="ECO:0000313" key="2">
    <source>
        <dbReference type="EMBL" id="MBA0874487.1"/>
    </source>
</evidence>
<proteinExistence type="predicted"/>
<dbReference type="Proteomes" id="UP000593576">
    <property type="component" value="Unassembled WGS sequence"/>
</dbReference>
<gene>
    <name evidence="2" type="ORF">Goshw_017432</name>
</gene>
<protein>
    <submittedName>
        <fullName evidence="2">Uncharacterized protein</fullName>
    </submittedName>
</protein>